<dbReference type="OrthoDB" id="4176762at2759"/>
<dbReference type="AlphaFoldDB" id="A0A2B7YUU4"/>
<proteinExistence type="predicted"/>
<reference evidence="1 2" key="1">
    <citation type="submission" date="2017-10" db="EMBL/GenBank/DDBJ databases">
        <title>Comparative genomics in systemic dimorphic fungi from Ajellomycetaceae.</title>
        <authorList>
            <person name="Munoz J.F."/>
            <person name="Mcewen J.G."/>
            <person name="Clay O.K."/>
            <person name="Cuomo C.A."/>
        </authorList>
    </citation>
    <scope>NUCLEOTIDE SEQUENCE [LARGE SCALE GENOMIC DNA]</scope>
    <source>
        <strain evidence="1 2">UAMH7299</strain>
    </source>
</reference>
<comment type="caution">
    <text evidence="1">The sequence shown here is derived from an EMBL/GenBank/DDBJ whole genome shotgun (WGS) entry which is preliminary data.</text>
</comment>
<protein>
    <recommendedName>
        <fullName evidence="3">F-box domain-containing protein</fullName>
    </recommendedName>
</protein>
<evidence type="ECO:0008006" key="3">
    <source>
        <dbReference type="Google" id="ProtNLM"/>
    </source>
</evidence>
<name>A0A2B7YUU4_POLH7</name>
<keyword evidence="2" id="KW-1185">Reference proteome</keyword>
<evidence type="ECO:0000313" key="2">
    <source>
        <dbReference type="Proteomes" id="UP000224634"/>
    </source>
</evidence>
<dbReference type="Proteomes" id="UP000224634">
    <property type="component" value="Unassembled WGS sequence"/>
</dbReference>
<accession>A0A2B7YUU4</accession>
<evidence type="ECO:0000313" key="1">
    <source>
        <dbReference type="EMBL" id="PGH27844.1"/>
    </source>
</evidence>
<sequence length="353" mass="41510">MARQWFKRWCKPSVNQVAASDVALFLLPEDLLFMVCQYLTCAEAVTLMLSCTHFWHSRIETGVFAKIWQQMTTSPAGKGLSNIMTARFYVLRMLEYDGLLQQGSPSKYCCWGCMKPHEQQAFSRNEFKKKVELKSKEDCFPRKVAHRSCVLGKRYIWIGLCREMSLVELRYAVAHPLNGRSYVCDNHESFTRGCSLLDPETGQFEYSFVVGRPTDVSSFDDFCRHLRAVNVPLCPHLRLGDWELVQWNRWPQMQPYNCKHCPTTVRIETFQMYVTVRVFRYVGSLCSPKDPAWMAQSYQARHRRLKGHCQMFYNWFGITNKRIMMGEGYSRFQPSMRKIRRPFKGVRVRLQFN</sequence>
<dbReference type="EMBL" id="PDNA01000003">
    <property type="protein sequence ID" value="PGH27844.1"/>
    <property type="molecule type" value="Genomic_DNA"/>
</dbReference>
<organism evidence="1 2">
    <name type="scientific">Polytolypa hystricis (strain UAMH7299)</name>
    <dbReference type="NCBI Taxonomy" id="1447883"/>
    <lineage>
        <taxon>Eukaryota</taxon>
        <taxon>Fungi</taxon>
        <taxon>Dikarya</taxon>
        <taxon>Ascomycota</taxon>
        <taxon>Pezizomycotina</taxon>
        <taxon>Eurotiomycetes</taxon>
        <taxon>Eurotiomycetidae</taxon>
        <taxon>Onygenales</taxon>
        <taxon>Onygenales incertae sedis</taxon>
        <taxon>Polytolypa</taxon>
    </lineage>
</organism>
<gene>
    <name evidence="1" type="ORF">AJ80_00394</name>
</gene>